<sequence length="145" mass="15614">MQVEKKPYELLFRWNQDGALQGAHIAYRYVIREDDGSVIGDREEAPKEISSETAAGFPLADVLDQGQIDALVAKAAADQEREVAATARDAALQAQQVAEQGLVGMLSDLAASRERIAALQAERDAALARVAQLEAQVAAPRPAFE</sequence>
<dbReference type="RefSeq" id="WP_098738613.1">
    <property type="nucleotide sequence ID" value="NZ_PDKW01000042.1"/>
</dbReference>
<dbReference type="AlphaFoldDB" id="A0A2B8BDV7"/>
<evidence type="ECO:0000313" key="3">
    <source>
        <dbReference type="Proteomes" id="UP000225379"/>
    </source>
</evidence>
<name>A0A2B8BDV7_9PROT</name>
<dbReference type="Proteomes" id="UP000225379">
    <property type="component" value="Unassembled WGS sequence"/>
</dbReference>
<keyword evidence="3" id="KW-1185">Reference proteome</keyword>
<protein>
    <submittedName>
        <fullName evidence="2">Uncharacterized protein</fullName>
    </submittedName>
</protein>
<comment type="caution">
    <text evidence="2">The sequence shown here is derived from an EMBL/GenBank/DDBJ whole genome shotgun (WGS) entry which is preliminary data.</text>
</comment>
<keyword evidence="1" id="KW-0175">Coiled coil</keyword>
<gene>
    <name evidence="2" type="ORF">CRT60_21850</name>
</gene>
<reference evidence="3" key="1">
    <citation type="submission" date="2017-10" db="EMBL/GenBank/DDBJ databases">
        <authorList>
            <person name="Kravchenko I.K."/>
            <person name="Grouzdev D.S."/>
        </authorList>
    </citation>
    <scope>NUCLEOTIDE SEQUENCE [LARGE SCALE GENOMIC DNA]</scope>
    <source>
        <strain evidence="3">B2</strain>
    </source>
</reference>
<organism evidence="2 3">
    <name type="scientific">Azospirillum palustre</name>
    <dbReference type="NCBI Taxonomy" id="2044885"/>
    <lineage>
        <taxon>Bacteria</taxon>
        <taxon>Pseudomonadati</taxon>
        <taxon>Pseudomonadota</taxon>
        <taxon>Alphaproteobacteria</taxon>
        <taxon>Rhodospirillales</taxon>
        <taxon>Azospirillaceae</taxon>
        <taxon>Azospirillum</taxon>
    </lineage>
</organism>
<proteinExistence type="predicted"/>
<dbReference type="EMBL" id="PDKW01000042">
    <property type="protein sequence ID" value="PGH55899.1"/>
    <property type="molecule type" value="Genomic_DNA"/>
</dbReference>
<evidence type="ECO:0000313" key="2">
    <source>
        <dbReference type="EMBL" id="PGH55899.1"/>
    </source>
</evidence>
<evidence type="ECO:0000256" key="1">
    <source>
        <dbReference type="SAM" id="Coils"/>
    </source>
</evidence>
<accession>A0A2B8BDV7</accession>
<feature type="coiled-coil region" evidence="1">
    <location>
        <begin position="109"/>
        <end position="136"/>
    </location>
</feature>